<evidence type="ECO:0000259" key="1">
    <source>
        <dbReference type="SMART" id="SM00666"/>
    </source>
</evidence>
<dbReference type="Proteomes" id="UP001055439">
    <property type="component" value="Chromosome 10"/>
</dbReference>
<dbReference type="PANTHER" id="PTHR31066">
    <property type="entry name" value="OS05G0427100 PROTEIN-RELATED"/>
    <property type="match status" value="1"/>
</dbReference>
<dbReference type="Gene3D" id="3.10.20.90">
    <property type="entry name" value="Phosphatidylinositol 3-kinase Catalytic Subunit, Chain A, domain 1"/>
    <property type="match status" value="1"/>
</dbReference>
<dbReference type="SMART" id="SM00666">
    <property type="entry name" value="PB1"/>
    <property type="match status" value="1"/>
</dbReference>
<dbReference type="Pfam" id="PF00564">
    <property type="entry name" value="PB1"/>
    <property type="match status" value="1"/>
</dbReference>
<feature type="domain" description="PB1" evidence="1">
    <location>
        <begin position="80"/>
        <end position="167"/>
    </location>
</feature>
<dbReference type="PANTHER" id="PTHR31066:SF10">
    <property type="entry name" value="OCTICOSAPEPTIDE_PHOX_BEM1P FAMILY PROTEIN"/>
    <property type="match status" value="1"/>
</dbReference>
<dbReference type="CDD" id="cd06410">
    <property type="entry name" value="PB1_UP2"/>
    <property type="match status" value="1"/>
</dbReference>
<dbReference type="OrthoDB" id="1914296at2759"/>
<gene>
    <name evidence="2" type="ORF">MUK42_02407</name>
</gene>
<name>A0A9E7EMW8_9LILI</name>
<evidence type="ECO:0000313" key="2">
    <source>
        <dbReference type="EMBL" id="URD79550.1"/>
    </source>
</evidence>
<sequence>MECAKVRLEASSLRSSSISPSPLFCSVRSEEGARQAGMVGTSSYSSPPCDSFGSLDDVSVKPTRAIKFLCSYGGKILPRYPDGKLRYVGGHTRLVAVDRSISFSELQVKLRELCGWDAVSLRCQLPKEDLDALVSVTSDEDLANLVEEYDIASRDRPSPLNIRAFLFLTPPSSSSSSKPSTKTSPSIPISTGRPPFIVTERCVHRVSVPAKLYSRYGMPAASTAVGHTRFHSRHHHGHGSPRACSYLVHHGSHLQLVVMEEERTVQVFHHFNHLDKLYPSGSLHDENSTRTLGSFFTWRILIQISNRWDILWFLELDGGASSSNGVQRYCQVVRD</sequence>
<dbReference type="SUPFAM" id="SSF54277">
    <property type="entry name" value="CAD &amp; PB1 domains"/>
    <property type="match status" value="1"/>
</dbReference>
<dbReference type="AlphaFoldDB" id="A0A9E7EMW8"/>
<reference evidence="2" key="1">
    <citation type="submission" date="2022-05" db="EMBL/GenBank/DDBJ databases">
        <title>The Musa troglodytarum L. genome provides insights into the mechanism of non-climacteric behaviour and enrichment of carotenoids.</title>
        <authorList>
            <person name="Wang J."/>
        </authorList>
    </citation>
    <scope>NUCLEOTIDE SEQUENCE</scope>
    <source>
        <tissue evidence="2">Leaf</tissue>
    </source>
</reference>
<protein>
    <submittedName>
        <fullName evidence="2">PB1 domain containing protein</fullName>
    </submittedName>
</protein>
<dbReference type="InterPro" id="IPR000270">
    <property type="entry name" value="PB1_dom"/>
</dbReference>
<evidence type="ECO:0000313" key="3">
    <source>
        <dbReference type="Proteomes" id="UP001055439"/>
    </source>
</evidence>
<proteinExistence type="predicted"/>
<accession>A0A9E7EMW8</accession>
<dbReference type="InterPro" id="IPR053198">
    <property type="entry name" value="Gynoecium_Dev_Regulator"/>
</dbReference>
<keyword evidence="3" id="KW-1185">Reference proteome</keyword>
<dbReference type="EMBL" id="CP097503">
    <property type="protein sequence ID" value="URD79550.1"/>
    <property type="molecule type" value="Genomic_DNA"/>
</dbReference>
<organism evidence="2 3">
    <name type="scientific">Musa troglodytarum</name>
    <name type="common">fe'i banana</name>
    <dbReference type="NCBI Taxonomy" id="320322"/>
    <lineage>
        <taxon>Eukaryota</taxon>
        <taxon>Viridiplantae</taxon>
        <taxon>Streptophyta</taxon>
        <taxon>Embryophyta</taxon>
        <taxon>Tracheophyta</taxon>
        <taxon>Spermatophyta</taxon>
        <taxon>Magnoliopsida</taxon>
        <taxon>Liliopsida</taxon>
        <taxon>Zingiberales</taxon>
        <taxon>Musaceae</taxon>
        <taxon>Musa</taxon>
    </lineage>
</organism>